<feature type="compositionally biased region" description="Polar residues" evidence="1">
    <location>
        <begin position="419"/>
        <end position="443"/>
    </location>
</feature>
<evidence type="ECO:0000313" key="3">
    <source>
        <dbReference type="Proteomes" id="UP001219525"/>
    </source>
</evidence>
<protein>
    <submittedName>
        <fullName evidence="2">Uncharacterized protein</fullName>
    </submittedName>
</protein>
<sequence length="532" mass="57621">MGSRDNRNKKKPKAGRTGKRKASKKPAESNSEPTTVPRPKPRPRRLILRGPAPLPSMNAGPDTEGEQTAIAALVSMGGQNFSGGNIFAATIAGVSASELKAPDTDDEEKEEEEGQHSESLSSSESDVRVGTESGSDSESDSDSDEDELAGAVPASSPAAKAEARKNKVMITFEVPYSGALCEVEISSNSTFDAFLDKLASTMATRKSLLSSIAYTASFWPKTPKPVPKLLEGDKDWKKLVKGVREHVEAALDKKGKGKGKGNVKLFTLRIFDTSGGDTKAAGGGNAKKGGTKVKNSDLEAVAIDKPKIFYRQLEEKYHCAEHDRACVVLAEGNHYHLTDNDLAKWSYLISQHKATKETLPRAELKIDDAAPRQHTAKKAMARHVADTSEPPQWMQTLLPFVLGGALRNNLAPGPFETPQPVSRFQPTAGSSRQFTSDPPSSGTKRAASAAALNMTSWLLSLDSDVLRGRHDPDYAQYSVKFYDNGIYDLTDMEDIQGDWLAKLLECPIGAANRLVKFAKEDMGKLVKKARHN</sequence>
<feature type="compositionally biased region" description="Acidic residues" evidence="1">
    <location>
        <begin position="104"/>
        <end position="113"/>
    </location>
</feature>
<feature type="compositionally biased region" description="Acidic residues" evidence="1">
    <location>
        <begin position="135"/>
        <end position="148"/>
    </location>
</feature>
<dbReference type="Proteomes" id="UP001219525">
    <property type="component" value="Unassembled WGS sequence"/>
</dbReference>
<accession>A0AAD6UUG0</accession>
<comment type="caution">
    <text evidence="2">The sequence shown here is derived from an EMBL/GenBank/DDBJ whole genome shotgun (WGS) entry which is preliminary data.</text>
</comment>
<evidence type="ECO:0000313" key="2">
    <source>
        <dbReference type="EMBL" id="KAJ7194798.1"/>
    </source>
</evidence>
<dbReference type="AlphaFoldDB" id="A0AAD6UUG0"/>
<feature type="region of interest" description="Disordered" evidence="1">
    <location>
        <begin position="1"/>
        <end position="65"/>
    </location>
</feature>
<keyword evidence="3" id="KW-1185">Reference proteome</keyword>
<proteinExistence type="predicted"/>
<feature type="region of interest" description="Disordered" evidence="1">
    <location>
        <begin position="411"/>
        <end position="444"/>
    </location>
</feature>
<evidence type="ECO:0000256" key="1">
    <source>
        <dbReference type="SAM" id="MobiDB-lite"/>
    </source>
</evidence>
<organism evidence="2 3">
    <name type="scientific">Mycena pura</name>
    <dbReference type="NCBI Taxonomy" id="153505"/>
    <lineage>
        <taxon>Eukaryota</taxon>
        <taxon>Fungi</taxon>
        <taxon>Dikarya</taxon>
        <taxon>Basidiomycota</taxon>
        <taxon>Agaricomycotina</taxon>
        <taxon>Agaricomycetes</taxon>
        <taxon>Agaricomycetidae</taxon>
        <taxon>Agaricales</taxon>
        <taxon>Marasmiineae</taxon>
        <taxon>Mycenaceae</taxon>
        <taxon>Mycena</taxon>
    </lineage>
</organism>
<feature type="region of interest" description="Disordered" evidence="1">
    <location>
        <begin position="98"/>
        <end position="160"/>
    </location>
</feature>
<dbReference type="EMBL" id="JARJCW010000095">
    <property type="protein sequence ID" value="KAJ7194798.1"/>
    <property type="molecule type" value="Genomic_DNA"/>
</dbReference>
<feature type="compositionally biased region" description="Basic residues" evidence="1">
    <location>
        <begin position="7"/>
        <end position="24"/>
    </location>
</feature>
<gene>
    <name evidence="2" type="ORF">GGX14DRAFT_404361</name>
</gene>
<name>A0AAD6UUG0_9AGAR</name>
<reference evidence="2" key="1">
    <citation type="submission" date="2023-03" db="EMBL/GenBank/DDBJ databases">
        <title>Massive genome expansion in bonnet fungi (Mycena s.s.) driven by repeated elements and novel gene families across ecological guilds.</title>
        <authorList>
            <consortium name="Lawrence Berkeley National Laboratory"/>
            <person name="Harder C.B."/>
            <person name="Miyauchi S."/>
            <person name="Viragh M."/>
            <person name="Kuo A."/>
            <person name="Thoen E."/>
            <person name="Andreopoulos B."/>
            <person name="Lu D."/>
            <person name="Skrede I."/>
            <person name="Drula E."/>
            <person name="Henrissat B."/>
            <person name="Morin E."/>
            <person name="Kohler A."/>
            <person name="Barry K."/>
            <person name="LaButti K."/>
            <person name="Morin E."/>
            <person name="Salamov A."/>
            <person name="Lipzen A."/>
            <person name="Mereny Z."/>
            <person name="Hegedus B."/>
            <person name="Baldrian P."/>
            <person name="Stursova M."/>
            <person name="Weitz H."/>
            <person name="Taylor A."/>
            <person name="Grigoriev I.V."/>
            <person name="Nagy L.G."/>
            <person name="Martin F."/>
            <person name="Kauserud H."/>
        </authorList>
    </citation>
    <scope>NUCLEOTIDE SEQUENCE</scope>
    <source>
        <strain evidence="2">9144</strain>
    </source>
</reference>